<dbReference type="InterPro" id="IPR035595">
    <property type="entry name" value="UDP_glycos_trans_CS"/>
</dbReference>
<dbReference type="PROSITE" id="PS00375">
    <property type="entry name" value="UDPGT"/>
    <property type="match status" value="1"/>
</dbReference>
<dbReference type="InterPro" id="IPR002213">
    <property type="entry name" value="UDP_glucos_trans"/>
</dbReference>
<dbReference type="AlphaFoldDB" id="A0AAV5LDL5"/>
<sequence length="464" mass="51294">MSKFLGSETICPHIALFPSAGMGHLTPFLRLASLLLSNNCKVTLITPTPSVSVAESTHISSFVSAHPEVNHLEFQLPSLQPPPNSVTKDPFHIQFDTILRSVHLLHPLLRSLSPPLSAIFSDILVAAGVIQVAVDLGLPHYTLVTFSAKYLSLTAYISTMVSDPTKLKCSTEIQIPGLGPVPVGSIPPPYFNPNHLFTSVFLSNARALPEVDAILINSFDWLEPETLSALNSGNVFANFPPVLPIGPLVPYELKRKEECQYLQWLDIQPKESVVYVSFGSRTATSKDQMKELRDCLWKSKYRFLWILKSNNVDKDDKEDLDTLLGDSFFEDTKNRGMVVKPWVYQQEILAHPAVGGFVSHCGWNSLSEAARNGVPVLAWPHHADQSVNAEVVKKAGLGLWDSSWGWGLQNLVKQEEIQKMIGQLMEDEKLRITAKKVGDEAKKAGEIAGSSNKVLMKVLRSLVK</sequence>
<dbReference type="Proteomes" id="UP001054252">
    <property type="component" value="Unassembled WGS sequence"/>
</dbReference>
<organism evidence="6 7">
    <name type="scientific">Rubroshorea leprosula</name>
    <dbReference type="NCBI Taxonomy" id="152421"/>
    <lineage>
        <taxon>Eukaryota</taxon>
        <taxon>Viridiplantae</taxon>
        <taxon>Streptophyta</taxon>
        <taxon>Embryophyta</taxon>
        <taxon>Tracheophyta</taxon>
        <taxon>Spermatophyta</taxon>
        <taxon>Magnoliopsida</taxon>
        <taxon>eudicotyledons</taxon>
        <taxon>Gunneridae</taxon>
        <taxon>Pentapetalae</taxon>
        <taxon>rosids</taxon>
        <taxon>malvids</taxon>
        <taxon>Malvales</taxon>
        <taxon>Dipterocarpaceae</taxon>
        <taxon>Rubroshorea</taxon>
    </lineage>
</organism>
<evidence type="ECO:0000313" key="7">
    <source>
        <dbReference type="Proteomes" id="UP001054252"/>
    </source>
</evidence>
<keyword evidence="7" id="KW-1185">Reference proteome</keyword>
<name>A0AAV5LDL5_9ROSI</name>
<comment type="similarity">
    <text evidence="1 4">Belongs to the UDP-glycosyltransferase family.</text>
</comment>
<protein>
    <recommendedName>
        <fullName evidence="5">Glycosyltransferase</fullName>
        <ecNumber evidence="5">2.4.1.-</ecNumber>
    </recommendedName>
</protein>
<dbReference type="FunFam" id="3.40.50.2000:FF:000060">
    <property type="entry name" value="Glycosyltransferase"/>
    <property type="match status" value="1"/>
</dbReference>
<reference evidence="6 7" key="1">
    <citation type="journal article" date="2021" name="Commun. Biol.">
        <title>The genome of Shorea leprosula (Dipterocarpaceae) highlights the ecological relevance of drought in aseasonal tropical rainforests.</title>
        <authorList>
            <person name="Ng K.K.S."/>
            <person name="Kobayashi M.J."/>
            <person name="Fawcett J.A."/>
            <person name="Hatakeyama M."/>
            <person name="Paape T."/>
            <person name="Ng C.H."/>
            <person name="Ang C.C."/>
            <person name="Tnah L.H."/>
            <person name="Lee C.T."/>
            <person name="Nishiyama T."/>
            <person name="Sese J."/>
            <person name="O'Brien M.J."/>
            <person name="Copetti D."/>
            <person name="Mohd Noor M.I."/>
            <person name="Ong R.C."/>
            <person name="Putra M."/>
            <person name="Sireger I.Z."/>
            <person name="Indrioko S."/>
            <person name="Kosugi Y."/>
            <person name="Izuno A."/>
            <person name="Isagi Y."/>
            <person name="Lee S.L."/>
            <person name="Shimizu K.K."/>
        </authorList>
    </citation>
    <scope>NUCLEOTIDE SEQUENCE [LARGE SCALE GENOMIC DNA]</scope>
    <source>
        <strain evidence="6">214</strain>
    </source>
</reference>
<evidence type="ECO:0000256" key="2">
    <source>
        <dbReference type="ARBA" id="ARBA00022676"/>
    </source>
</evidence>
<accession>A0AAV5LDL5</accession>
<keyword evidence="3 4" id="KW-0808">Transferase</keyword>
<gene>
    <name evidence="6" type="ORF">SLEP1_g43521</name>
</gene>
<evidence type="ECO:0000256" key="5">
    <source>
        <dbReference type="RuleBase" id="RU362057"/>
    </source>
</evidence>
<dbReference type="EMBL" id="BPVZ01000109">
    <property type="protein sequence ID" value="GKV35219.1"/>
    <property type="molecule type" value="Genomic_DNA"/>
</dbReference>
<dbReference type="CDD" id="cd03784">
    <property type="entry name" value="GT1_Gtf-like"/>
    <property type="match status" value="1"/>
</dbReference>
<evidence type="ECO:0000256" key="1">
    <source>
        <dbReference type="ARBA" id="ARBA00009995"/>
    </source>
</evidence>
<comment type="caution">
    <text evidence="6">The sequence shown here is derived from an EMBL/GenBank/DDBJ whole genome shotgun (WGS) entry which is preliminary data.</text>
</comment>
<evidence type="ECO:0000313" key="6">
    <source>
        <dbReference type="EMBL" id="GKV35219.1"/>
    </source>
</evidence>
<dbReference type="GO" id="GO:0035251">
    <property type="term" value="F:UDP-glucosyltransferase activity"/>
    <property type="evidence" value="ECO:0007669"/>
    <property type="project" value="InterPro"/>
</dbReference>
<dbReference type="Gene3D" id="3.40.50.2000">
    <property type="entry name" value="Glycogen Phosphorylase B"/>
    <property type="match status" value="2"/>
</dbReference>
<dbReference type="Pfam" id="PF00201">
    <property type="entry name" value="UDPGT"/>
    <property type="match status" value="1"/>
</dbReference>
<evidence type="ECO:0000256" key="4">
    <source>
        <dbReference type="RuleBase" id="RU003718"/>
    </source>
</evidence>
<dbReference type="PANTHER" id="PTHR48048">
    <property type="entry name" value="GLYCOSYLTRANSFERASE"/>
    <property type="match status" value="1"/>
</dbReference>
<keyword evidence="2 4" id="KW-0328">Glycosyltransferase</keyword>
<evidence type="ECO:0000256" key="3">
    <source>
        <dbReference type="ARBA" id="ARBA00022679"/>
    </source>
</evidence>
<proteinExistence type="inferred from homology"/>
<dbReference type="SUPFAM" id="SSF53756">
    <property type="entry name" value="UDP-Glycosyltransferase/glycogen phosphorylase"/>
    <property type="match status" value="1"/>
</dbReference>
<dbReference type="EC" id="2.4.1.-" evidence="5"/>
<dbReference type="PANTHER" id="PTHR48048:SF76">
    <property type="entry name" value="UDP-GLYCOSYLTRANSFERASE 708D1-LIKE"/>
    <property type="match status" value="1"/>
</dbReference>
<dbReference type="InterPro" id="IPR050481">
    <property type="entry name" value="UDP-glycosyltransf_plant"/>
</dbReference>